<accession>A0A094WEV4</accession>
<organism evidence="3 4">
    <name type="scientific">Leptospirillum ferriphilum</name>
    <dbReference type="NCBI Taxonomy" id="178606"/>
    <lineage>
        <taxon>Bacteria</taxon>
        <taxon>Pseudomonadati</taxon>
        <taxon>Nitrospirota</taxon>
        <taxon>Nitrospiria</taxon>
        <taxon>Nitrospirales</taxon>
        <taxon>Nitrospiraceae</taxon>
        <taxon>Leptospirillum</taxon>
    </lineage>
</organism>
<dbReference type="SUPFAM" id="SSF56317">
    <property type="entry name" value="Carbon-nitrogen hydrolase"/>
    <property type="match status" value="1"/>
</dbReference>
<dbReference type="PATRIC" id="fig|178606.4.peg.276"/>
<protein>
    <submittedName>
        <fullName evidence="3">Carbon-nitrogen hydrolase</fullName>
    </submittedName>
</protein>
<evidence type="ECO:0000313" key="4">
    <source>
        <dbReference type="Proteomes" id="UP000029452"/>
    </source>
</evidence>
<keyword evidence="1 3" id="KW-0378">Hydrolase</keyword>
<proteinExistence type="predicted"/>
<reference evidence="3 4" key="1">
    <citation type="submission" date="2014-06" db="EMBL/GenBank/DDBJ databases">
        <title>Draft genome sequence of iron oxidizing acidophile Leptospirillum ferriphilum DSM14647.</title>
        <authorList>
            <person name="Cardenas J.P."/>
            <person name="Lazcano M."/>
            <person name="Ossandon F.J."/>
            <person name="Corbett M."/>
            <person name="Holmes D.S."/>
            <person name="Watkin E."/>
        </authorList>
    </citation>
    <scope>NUCLEOTIDE SEQUENCE [LARGE SCALE GENOMIC DNA]</scope>
    <source>
        <strain evidence="3 4">DSM 14647</strain>
    </source>
</reference>
<dbReference type="InterPro" id="IPR036526">
    <property type="entry name" value="C-N_Hydrolase_sf"/>
</dbReference>
<evidence type="ECO:0000313" key="3">
    <source>
        <dbReference type="EMBL" id="KGA95060.1"/>
    </source>
</evidence>
<dbReference type="AlphaFoldDB" id="A0A094WEV4"/>
<dbReference type="Gene3D" id="3.60.110.10">
    <property type="entry name" value="Carbon-nitrogen hydrolase"/>
    <property type="match status" value="1"/>
</dbReference>
<dbReference type="GO" id="GO:0016811">
    <property type="term" value="F:hydrolase activity, acting on carbon-nitrogen (but not peptide) bonds, in linear amides"/>
    <property type="evidence" value="ECO:0007669"/>
    <property type="project" value="UniProtKB-ARBA"/>
</dbReference>
<evidence type="ECO:0000259" key="2">
    <source>
        <dbReference type="PROSITE" id="PS50263"/>
    </source>
</evidence>
<dbReference type="InterPro" id="IPR003010">
    <property type="entry name" value="C-N_Hydrolase"/>
</dbReference>
<dbReference type="EMBL" id="JPGK01000001">
    <property type="protein sequence ID" value="KGA95060.1"/>
    <property type="molecule type" value="Genomic_DNA"/>
</dbReference>
<feature type="domain" description="CN hydrolase" evidence="2">
    <location>
        <begin position="13"/>
        <end position="258"/>
    </location>
</feature>
<name>A0A094WEV4_9BACT</name>
<dbReference type="Pfam" id="PF00795">
    <property type="entry name" value="CN_hydrolase"/>
    <property type="match status" value="1"/>
</dbReference>
<dbReference type="RefSeq" id="WP_231587390.1">
    <property type="nucleotide sequence ID" value="NZ_JBPKCJ010000001.1"/>
</dbReference>
<dbReference type="CDD" id="cd07577">
    <property type="entry name" value="Ph0642_like"/>
    <property type="match status" value="1"/>
</dbReference>
<gene>
    <name evidence="3" type="ORF">LptCag_2494</name>
</gene>
<dbReference type="PROSITE" id="PS50263">
    <property type="entry name" value="CN_HYDROLASE"/>
    <property type="match status" value="1"/>
</dbReference>
<dbReference type="PANTHER" id="PTHR43674">
    <property type="entry name" value="NITRILASE C965.09-RELATED"/>
    <property type="match status" value="1"/>
</dbReference>
<dbReference type="InterPro" id="IPR050345">
    <property type="entry name" value="Aliph_Amidase/BUP"/>
</dbReference>
<sequence length="283" mass="31656">MTDNPRKEANVLIRIVLVQNNPVFGEVAGNLDRVKALYGGRKGLRPDLVIFPELFASGYQFTSKSEALSLGEGDGRDGREKGPTVRFLEEFSMETKGWVVGGLPLRRGNKVYNSAVVTHHGTVMAIYDKTHLFEAENRWFERGSGPLCLVRTEFGLMGVMICFDWLFPEVTRSLALSGALLIAHPVNWVLPFGPQGMILRSVENRVFTATANRVGEEARGGFKPLRYIGSSQVVSPQGEILARAPEEAESLLEIQCDPELARSKRVVEESDFFRQRRPDLYRN</sequence>
<dbReference type="PANTHER" id="PTHR43674:SF2">
    <property type="entry name" value="BETA-UREIDOPROPIONASE"/>
    <property type="match status" value="1"/>
</dbReference>
<dbReference type="Proteomes" id="UP000029452">
    <property type="component" value="Unassembled WGS sequence"/>
</dbReference>
<evidence type="ECO:0000256" key="1">
    <source>
        <dbReference type="ARBA" id="ARBA00022801"/>
    </source>
</evidence>
<comment type="caution">
    <text evidence="3">The sequence shown here is derived from an EMBL/GenBank/DDBJ whole genome shotgun (WGS) entry which is preliminary data.</text>
</comment>